<keyword evidence="1" id="KW-0472">Membrane</keyword>
<proteinExistence type="predicted"/>
<organism evidence="3 4">
    <name type="scientific">Blastococcus saxobsidens</name>
    <dbReference type="NCBI Taxonomy" id="138336"/>
    <lineage>
        <taxon>Bacteria</taxon>
        <taxon>Bacillati</taxon>
        <taxon>Actinomycetota</taxon>
        <taxon>Actinomycetes</taxon>
        <taxon>Geodermatophilales</taxon>
        <taxon>Geodermatophilaceae</taxon>
        <taxon>Blastococcus</taxon>
    </lineage>
</organism>
<dbReference type="EMBL" id="JAAGWG010000043">
    <property type="protein sequence ID" value="NEK87799.1"/>
    <property type="molecule type" value="Genomic_DNA"/>
</dbReference>
<dbReference type="Proteomes" id="UP000479241">
    <property type="component" value="Unassembled WGS sequence"/>
</dbReference>
<accession>A0A6L9W7M5</accession>
<feature type="transmembrane region" description="Helical" evidence="1">
    <location>
        <begin position="245"/>
        <end position="264"/>
    </location>
</feature>
<evidence type="ECO:0000259" key="2">
    <source>
        <dbReference type="Pfam" id="PF01609"/>
    </source>
</evidence>
<evidence type="ECO:0000256" key="1">
    <source>
        <dbReference type="SAM" id="Phobius"/>
    </source>
</evidence>
<reference evidence="3 4" key="1">
    <citation type="submission" date="2019-12" db="EMBL/GenBank/DDBJ databases">
        <title>the WGS of Blastococcus saxobsidens 67B17.</title>
        <authorList>
            <person name="Jiang Z."/>
        </authorList>
    </citation>
    <scope>NUCLEOTIDE SEQUENCE [LARGE SCALE GENOMIC DNA]</scope>
    <source>
        <strain evidence="3 4">67B17</strain>
    </source>
</reference>
<dbReference type="Pfam" id="PF01609">
    <property type="entry name" value="DDE_Tnp_1"/>
    <property type="match status" value="1"/>
</dbReference>
<dbReference type="NCBIfam" id="NF033580">
    <property type="entry name" value="transpos_IS5_3"/>
    <property type="match status" value="1"/>
</dbReference>
<dbReference type="GO" id="GO:0003677">
    <property type="term" value="F:DNA binding"/>
    <property type="evidence" value="ECO:0007669"/>
    <property type="project" value="InterPro"/>
</dbReference>
<gene>
    <name evidence="3" type="ORF">GCU60_18835</name>
</gene>
<feature type="domain" description="Transposase IS4-like" evidence="2">
    <location>
        <begin position="106"/>
        <end position="199"/>
    </location>
</feature>
<evidence type="ECO:0000313" key="4">
    <source>
        <dbReference type="Proteomes" id="UP000479241"/>
    </source>
</evidence>
<dbReference type="PANTHER" id="PTHR30007">
    <property type="entry name" value="PHP DOMAIN PROTEIN"/>
    <property type="match status" value="1"/>
</dbReference>
<dbReference type="GO" id="GO:0004803">
    <property type="term" value="F:transposase activity"/>
    <property type="evidence" value="ECO:0007669"/>
    <property type="project" value="InterPro"/>
</dbReference>
<dbReference type="InterPro" id="IPR002559">
    <property type="entry name" value="Transposase_11"/>
</dbReference>
<comment type="caution">
    <text evidence="3">The sequence shown here is derived from an EMBL/GenBank/DDBJ whole genome shotgun (WGS) entry which is preliminary data.</text>
</comment>
<dbReference type="AlphaFoldDB" id="A0A6L9W7M5"/>
<name>A0A6L9W7M5_9ACTN</name>
<keyword evidence="1" id="KW-0812">Transmembrane</keyword>
<dbReference type="PANTHER" id="PTHR30007:SF0">
    <property type="entry name" value="TRANSPOSASE"/>
    <property type="match status" value="1"/>
</dbReference>
<evidence type="ECO:0000313" key="3">
    <source>
        <dbReference type="EMBL" id="NEK87799.1"/>
    </source>
</evidence>
<dbReference type="RefSeq" id="WP_091382404.1">
    <property type="nucleotide sequence ID" value="NZ_JAAGWG010000043.1"/>
</dbReference>
<sequence length="279" mass="30871">MPAVPSCILDPLREQFLALLPTRVDEHPLGCHRPRIADAVVFDHLVAALVFGAGYDRIADADCSATTMRRRRDEWIRLGIFDRLRLACLDAYDTMIGLDLADLAVDGCTTKAPCGGQCAGRSPVDRGKGGMKRSQLCDGAGVPMATVSAPANTRDDALLGETLDALKDFQPLPADVTVHLDAGYDYRPCREALDERGLAGQIAARGTPAPIQVGRRWVVERTNSWLNDFGRLRRCTERRQVCVDAFLALATAIVTIRALLRAAWYRYRWDTRPRSPRIR</sequence>
<dbReference type="GO" id="GO:0006313">
    <property type="term" value="P:DNA transposition"/>
    <property type="evidence" value="ECO:0007669"/>
    <property type="project" value="InterPro"/>
</dbReference>
<keyword evidence="1" id="KW-1133">Transmembrane helix</keyword>
<protein>
    <submittedName>
        <fullName evidence="3">IS5 family transposase</fullName>
    </submittedName>
</protein>